<name>A0A841BWV5_9ACTN</name>
<gene>
    <name evidence="1" type="ORF">F4553_007041</name>
</gene>
<proteinExistence type="predicted"/>
<protein>
    <submittedName>
        <fullName evidence="1">Uncharacterized protein</fullName>
    </submittedName>
</protein>
<sequence>MSVERTTQLWPEVVERVHRDGPAAPAIGVNGPDGTPANPFDLLWTRKAIAGSPLAEHVAAAGTRPEYGTSLYDPVAAWRVLQQYPGAFGTEFEQRNRACAEMTEHACALLGDISAARSGLGDSRRIWQAPVEIGDDSAGAILASARSGANGGRTTKSHPGLCTSPAWAEVMEEFGLAGIASLPTVGLGAWLMSLLTNDFPGGDDWRQDYVIFLAYAFYFEYNLDSASFGQQRAERVLQDLNHMWDVPGLPVDLVVRRLHMLTSMAFFDTKRKDEAAVRDNPTDGLTAWVHRDRDWWRDFKALDSGGWAHYLSFHPGVAGRDDMMLCGLTNDWVDLGPDLRNGECNQSVLAMTRGSVTTSALLECYERSVWMLNSQLTPDGRVRPERFTGCMTTIGTCMWEMSNHRHDIWRYYVIGIDSCAEATERDLYRSGLLADCYAEDFTPRLPVGTESLAVSRRPLPYEVLVGGEWHRGEVALSVPLCDAVEAGVLAMSVVLYSYVVPKLLRDGEITVPAFLSYVDSEYCGNFAEVMRSAYASGFDDPYCQAVASLVLEQWWSGMYFAIGLGSLIEAQPGAIAGDRAYDTAAEPAHPTPSYR</sequence>
<dbReference type="EMBL" id="JACHMN010000003">
    <property type="protein sequence ID" value="MBB5873607.1"/>
    <property type="molecule type" value="Genomic_DNA"/>
</dbReference>
<evidence type="ECO:0000313" key="2">
    <source>
        <dbReference type="Proteomes" id="UP000587527"/>
    </source>
</evidence>
<comment type="caution">
    <text evidence="1">The sequence shown here is derived from an EMBL/GenBank/DDBJ whole genome shotgun (WGS) entry which is preliminary data.</text>
</comment>
<dbReference type="AlphaFoldDB" id="A0A841BWV5"/>
<evidence type="ECO:0000313" key="1">
    <source>
        <dbReference type="EMBL" id="MBB5873607.1"/>
    </source>
</evidence>
<reference evidence="1 2" key="1">
    <citation type="submission" date="2020-08" db="EMBL/GenBank/DDBJ databases">
        <title>Sequencing the genomes of 1000 actinobacteria strains.</title>
        <authorList>
            <person name="Klenk H.-P."/>
        </authorList>
    </citation>
    <scope>NUCLEOTIDE SEQUENCE [LARGE SCALE GENOMIC DNA]</scope>
    <source>
        <strain evidence="1 2">DSM 45362</strain>
    </source>
</reference>
<accession>A0A841BWV5</accession>
<organism evidence="1 2">
    <name type="scientific">Allocatelliglobosispora scoriae</name>
    <dbReference type="NCBI Taxonomy" id="643052"/>
    <lineage>
        <taxon>Bacteria</taxon>
        <taxon>Bacillati</taxon>
        <taxon>Actinomycetota</taxon>
        <taxon>Actinomycetes</taxon>
        <taxon>Micromonosporales</taxon>
        <taxon>Micromonosporaceae</taxon>
        <taxon>Allocatelliglobosispora</taxon>
    </lineage>
</organism>
<dbReference type="RefSeq" id="WP_221470601.1">
    <property type="nucleotide sequence ID" value="NZ_JACHMN010000003.1"/>
</dbReference>
<dbReference type="Proteomes" id="UP000587527">
    <property type="component" value="Unassembled WGS sequence"/>
</dbReference>
<keyword evidence="2" id="KW-1185">Reference proteome</keyword>